<gene>
    <name evidence="2" type="ORF">PCASD_22616</name>
</gene>
<evidence type="ECO:0000256" key="1">
    <source>
        <dbReference type="SAM" id="MobiDB-lite"/>
    </source>
</evidence>
<dbReference type="Proteomes" id="UP000235392">
    <property type="component" value="Unassembled WGS sequence"/>
</dbReference>
<comment type="caution">
    <text evidence="2">The sequence shown here is derived from an EMBL/GenBank/DDBJ whole genome shotgun (WGS) entry which is preliminary data.</text>
</comment>
<name>A0A2N5S9F7_9BASI</name>
<sequence>MRIQEQWSKCGALWRQLDLSTQLKFNDPEFLATLPNPCLTQTNPNAPKLAGTLTSNVPESAGLLTSIVPKLAGPPTNTGKGNVQPRKLAKPRTFDISRWADKIFHNPTNLSVTHSIQEYLVVTYPHKKGRAMMTVGSPMGKAFLDMFAIDPNPCGEFLEFVKGQAALKKISGCDPPLPKKARKCKADMRPDGPSKYNLGNSELNRKSLSNQLGHAIFKATNGQWRNDWPGTKTKWRLNELGVQLQVKRNNDGASGKGWVELLGRRTDGPDVIGNVLDNDNDNRRCVKVGPVPPRGYVPPSKVRTQSAGQKKMKKPVTSNTDTTKTKPNKRVKTNQGKSVCSTVNEDESEGSADVNNATVSKTLDNTKASTAEGMDSTLKEITPSSRPGQRPAAVQLNTTTTYKPQLRKVQNKKKKVVILSSEESEAEETPGELSESKDTPAKSSNEDSDAEEHSDAQEDSNLWINHQDALRQPVASDSSRPPRPSTPASDTSSNISLNALKKRRKIQLKQACNKAVPQ</sequence>
<reference evidence="2 3" key="1">
    <citation type="submission" date="2017-11" db="EMBL/GenBank/DDBJ databases">
        <title>De novo assembly and phasing of dikaryotic genomes from two isolates of Puccinia coronata f. sp. avenae, the causal agent of oat crown rust.</title>
        <authorList>
            <person name="Miller M.E."/>
            <person name="Zhang Y."/>
            <person name="Omidvar V."/>
            <person name="Sperschneider J."/>
            <person name="Schwessinger B."/>
            <person name="Raley C."/>
            <person name="Palmer J.M."/>
            <person name="Garnica D."/>
            <person name="Upadhyaya N."/>
            <person name="Rathjen J."/>
            <person name="Taylor J.M."/>
            <person name="Park R.F."/>
            <person name="Dodds P.N."/>
            <person name="Hirsch C.D."/>
            <person name="Kianian S.F."/>
            <person name="Figueroa M."/>
        </authorList>
    </citation>
    <scope>NUCLEOTIDE SEQUENCE [LARGE SCALE GENOMIC DNA]</scope>
    <source>
        <strain evidence="2">12SD80</strain>
    </source>
</reference>
<feature type="region of interest" description="Disordered" evidence="1">
    <location>
        <begin position="288"/>
        <end position="497"/>
    </location>
</feature>
<organism evidence="2 3">
    <name type="scientific">Puccinia coronata f. sp. avenae</name>
    <dbReference type="NCBI Taxonomy" id="200324"/>
    <lineage>
        <taxon>Eukaryota</taxon>
        <taxon>Fungi</taxon>
        <taxon>Dikarya</taxon>
        <taxon>Basidiomycota</taxon>
        <taxon>Pucciniomycotina</taxon>
        <taxon>Pucciniomycetes</taxon>
        <taxon>Pucciniales</taxon>
        <taxon>Pucciniaceae</taxon>
        <taxon>Puccinia</taxon>
    </lineage>
</organism>
<feature type="compositionally biased region" description="Basic residues" evidence="1">
    <location>
        <begin position="405"/>
        <end position="416"/>
    </location>
</feature>
<feature type="compositionally biased region" description="Polar residues" evidence="1">
    <location>
        <begin position="333"/>
        <end position="343"/>
    </location>
</feature>
<evidence type="ECO:0000313" key="3">
    <source>
        <dbReference type="Proteomes" id="UP000235392"/>
    </source>
</evidence>
<dbReference type="EMBL" id="PGCI01000988">
    <property type="protein sequence ID" value="PLW09859.1"/>
    <property type="molecule type" value="Genomic_DNA"/>
</dbReference>
<protein>
    <submittedName>
        <fullName evidence="2">Uncharacterized protein</fullName>
    </submittedName>
</protein>
<dbReference type="AlphaFoldDB" id="A0A2N5S9F7"/>
<accession>A0A2N5S9F7</accession>
<feature type="compositionally biased region" description="Polar residues" evidence="1">
    <location>
        <begin position="353"/>
        <end position="369"/>
    </location>
</feature>
<evidence type="ECO:0000313" key="2">
    <source>
        <dbReference type="EMBL" id="PLW09859.1"/>
    </source>
</evidence>
<proteinExistence type="predicted"/>